<dbReference type="PANTHER" id="PTHR24220:SF674">
    <property type="entry name" value="BACITRACIN EXPORT ATP-BINDING PROTEIN BCEA"/>
    <property type="match status" value="1"/>
</dbReference>
<dbReference type="GO" id="GO:0016887">
    <property type="term" value="F:ATP hydrolysis activity"/>
    <property type="evidence" value="ECO:0007669"/>
    <property type="project" value="InterPro"/>
</dbReference>
<dbReference type="InterPro" id="IPR003439">
    <property type="entry name" value="ABC_transporter-like_ATP-bd"/>
</dbReference>
<comment type="caution">
    <text evidence="5">The sequence shown here is derived from an EMBL/GenBank/DDBJ whole genome shotgun (WGS) entry which is preliminary data.</text>
</comment>
<name>A0A9D1JJ16_9FIRM</name>
<dbReference type="Pfam" id="PF00005">
    <property type="entry name" value="ABC_tran"/>
    <property type="match status" value="1"/>
</dbReference>
<evidence type="ECO:0000259" key="4">
    <source>
        <dbReference type="PROSITE" id="PS50893"/>
    </source>
</evidence>
<reference evidence="5" key="2">
    <citation type="journal article" date="2021" name="PeerJ">
        <title>Extensive microbial diversity within the chicken gut microbiome revealed by metagenomics and culture.</title>
        <authorList>
            <person name="Gilroy R."/>
            <person name="Ravi A."/>
            <person name="Getino M."/>
            <person name="Pursley I."/>
            <person name="Horton D.L."/>
            <person name="Alikhan N.F."/>
            <person name="Baker D."/>
            <person name="Gharbi K."/>
            <person name="Hall N."/>
            <person name="Watson M."/>
            <person name="Adriaenssens E.M."/>
            <person name="Foster-Nyarko E."/>
            <person name="Jarju S."/>
            <person name="Secka A."/>
            <person name="Antonio M."/>
            <person name="Oren A."/>
            <person name="Chaudhuri R.R."/>
            <person name="La Ragione R."/>
            <person name="Hildebrand F."/>
            <person name="Pallen M.J."/>
        </authorList>
    </citation>
    <scope>NUCLEOTIDE SEQUENCE</scope>
    <source>
        <strain evidence="5">CHK190-19873</strain>
    </source>
</reference>
<dbReference type="InterPro" id="IPR027417">
    <property type="entry name" value="P-loop_NTPase"/>
</dbReference>
<dbReference type="GO" id="GO:0005524">
    <property type="term" value="F:ATP binding"/>
    <property type="evidence" value="ECO:0007669"/>
    <property type="project" value="UniProtKB-KW"/>
</dbReference>
<evidence type="ECO:0000256" key="1">
    <source>
        <dbReference type="ARBA" id="ARBA00022448"/>
    </source>
</evidence>
<dbReference type="PROSITE" id="PS50893">
    <property type="entry name" value="ABC_TRANSPORTER_2"/>
    <property type="match status" value="1"/>
</dbReference>
<feature type="domain" description="ABC transporter" evidence="4">
    <location>
        <begin position="5"/>
        <end position="244"/>
    </location>
</feature>
<dbReference type="InterPro" id="IPR003593">
    <property type="entry name" value="AAA+_ATPase"/>
</dbReference>
<dbReference type="AlphaFoldDB" id="A0A9D1JJ16"/>
<dbReference type="GO" id="GO:0022857">
    <property type="term" value="F:transmembrane transporter activity"/>
    <property type="evidence" value="ECO:0007669"/>
    <property type="project" value="TreeGrafter"/>
</dbReference>
<protein>
    <submittedName>
        <fullName evidence="5">ABC transporter ATP-binding protein</fullName>
    </submittedName>
</protein>
<dbReference type="InterPro" id="IPR017911">
    <property type="entry name" value="MacB-like_ATP-bd"/>
</dbReference>
<accession>A0A9D1JJ16</accession>
<dbReference type="GO" id="GO:0005886">
    <property type="term" value="C:plasma membrane"/>
    <property type="evidence" value="ECO:0007669"/>
    <property type="project" value="TreeGrafter"/>
</dbReference>
<proteinExistence type="predicted"/>
<dbReference type="PANTHER" id="PTHR24220">
    <property type="entry name" value="IMPORT ATP-BINDING PROTEIN"/>
    <property type="match status" value="1"/>
</dbReference>
<keyword evidence="1" id="KW-0813">Transport</keyword>
<sequence length="257" mass="28368">MEPILEIDSLKKYYGKTGNQTRALENITFQVMPGEFLGIMGSSGSGKTTLLNCIATVIRPSGGRIVMGGKEIQKLAGAGLARYRGREIGYLFQNFELLENLTGRENILLPLSLHKIREEESRRRLEKLASYLEITDVLEKFPAQMSGGQKQRVAAARALILKPSLVLADEPTGALDSKNARTLMEKLSGLKGEDGATVLMVTHDAGAASYCGRILFIRDGMIFHELRKDIPRESRKAFYERILKAMAQMGGGSEYVL</sequence>
<dbReference type="CDD" id="cd03255">
    <property type="entry name" value="ABC_MJ0796_LolCDE_FtsE"/>
    <property type="match status" value="1"/>
</dbReference>
<evidence type="ECO:0000313" key="6">
    <source>
        <dbReference type="Proteomes" id="UP000823935"/>
    </source>
</evidence>
<dbReference type="EMBL" id="DVIQ01000022">
    <property type="protein sequence ID" value="HIS30706.1"/>
    <property type="molecule type" value="Genomic_DNA"/>
</dbReference>
<evidence type="ECO:0000256" key="3">
    <source>
        <dbReference type="ARBA" id="ARBA00022840"/>
    </source>
</evidence>
<dbReference type="Gene3D" id="3.40.50.300">
    <property type="entry name" value="P-loop containing nucleotide triphosphate hydrolases"/>
    <property type="match status" value="1"/>
</dbReference>
<dbReference type="GO" id="GO:0098796">
    <property type="term" value="C:membrane protein complex"/>
    <property type="evidence" value="ECO:0007669"/>
    <property type="project" value="UniProtKB-ARBA"/>
</dbReference>
<keyword evidence="2" id="KW-0547">Nucleotide-binding</keyword>
<evidence type="ECO:0000256" key="2">
    <source>
        <dbReference type="ARBA" id="ARBA00022741"/>
    </source>
</evidence>
<reference evidence="5" key="1">
    <citation type="submission" date="2020-10" db="EMBL/GenBank/DDBJ databases">
        <authorList>
            <person name="Gilroy R."/>
        </authorList>
    </citation>
    <scope>NUCLEOTIDE SEQUENCE</scope>
    <source>
        <strain evidence="5">CHK190-19873</strain>
    </source>
</reference>
<dbReference type="Proteomes" id="UP000823935">
    <property type="component" value="Unassembled WGS sequence"/>
</dbReference>
<dbReference type="SMART" id="SM00382">
    <property type="entry name" value="AAA"/>
    <property type="match status" value="1"/>
</dbReference>
<dbReference type="FunFam" id="3.40.50.300:FF:000032">
    <property type="entry name" value="Export ABC transporter ATP-binding protein"/>
    <property type="match status" value="1"/>
</dbReference>
<dbReference type="InterPro" id="IPR015854">
    <property type="entry name" value="ABC_transpr_LolD-like"/>
</dbReference>
<gene>
    <name evidence="5" type="ORF">IAB44_04025</name>
</gene>
<organism evidence="5 6">
    <name type="scientific">Candidatus Limivivens intestinipullorum</name>
    <dbReference type="NCBI Taxonomy" id="2840858"/>
    <lineage>
        <taxon>Bacteria</taxon>
        <taxon>Bacillati</taxon>
        <taxon>Bacillota</taxon>
        <taxon>Clostridia</taxon>
        <taxon>Lachnospirales</taxon>
        <taxon>Lachnospiraceae</taxon>
        <taxon>Lachnospiraceae incertae sedis</taxon>
        <taxon>Candidatus Limivivens</taxon>
    </lineage>
</organism>
<evidence type="ECO:0000313" key="5">
    <source>
        <dbReference type="EMBL" id="HIS30706.1"/>
    </source>
</evidence>
<dbReference type="SUPFAM" id="SSF52540">
    <property type="entry name" value="P-loop containing nucleoside triphosphate hydrolases"/>
    <property type="match status" value="1"/>
</dbReference>
<keyword evidence="3 5" id="KW-0067">ATP-binding</keyword>